<proteinExistence type="predicted"/>
<evidence type="ECO:0000313" key="1">
    <source>
        <dbReference type="EMBL" id="MBA8915211.1"/>
    </source>
</evidence>
<reference evidence="1 2" key="1">
    <citation type="submission" date="2020-08" db="EMBL/GenBank/DDBJ databases">
        <title>Genomic Encyclopedia of Type Strains, Phase IV (KMG-IV): sequencing the most valuable type-strain genomes for metagenomic binning, comparative biology and taxonomic classification.</title>
        <authorList>
            <person name="Goeker M."/>
        </authorList>
    </citation>
    <scope>NUCLEOTIDE SEQUENCE [LARGE SCALE GENOMIC DNA]</scope>
    <source>
        <strain evidence="1 2">DSM 11490</strain>
    </source>
</reference>
<gene>
    <name evidence="1" type="ORF">HNR51_004311</name>
</gene>
<dbReference type="RefSeq" id="WP_182556262.1">
    <property type="nucleotide sequence ID" value="NZ_BPRF01000019.1"/>
</dbReference>
<organism evidence="1 2">
    <name type="scientific">Methylorubrum thiocyanatum</name>
    <dbReference type="NCBI Taxonomy" id="47958"/>
    <lineage>
        <taxon>Bacteria</taxon>
        <taxon>Pseudomonadati</taxon>
        <taxon>Pseudomonadota</taxon>
        <taxon>Alphaproteobacteria</taxon>
        <taxon>Hyphomicrobiales</taxon>
        <taxon>Methylobacteriaceae</taxon>
        <taxon>Methylorubrum</taxon>
    </lineage>
</organism>
<comment type="caution">
    <text evidence="1">The sequence shown here is derived from an EMBL/GenBank/DDBJ whole genome shotgun (WGS) entry which is preliminary data.</text>
</comment>
<dbReference type="Proteomes" id="UP000543554">
    <property type="component" value="Unassembled WGS sequence"/>
</dbReference>
<protein>
    <submittedName>
        <fullName evidence="1">Uncharacterized protein</fullName>
    </submittedName>
</protein>
<accession>A0AA40VE18</accession>
<dbReference type="AlphaFoldDB" id="A0AA40VE18"/>
<name>A0AA40VE18_9HYPH</name>
<evidence type="ECO:0000313" key="2">
    <source>
        <dbReference type="Proteomes" id="UP000543554"/>
    </source>
</evidence>
<dbReference type="EMBL" id="JACJIB010000008">
    <property type="protein sequence ID" value="MBA8915211.1"/>
    <property type="molecule type" value="Genomic_DNA"/>
</dbReference>
<keyword evidence="2" id="KW-1185">Reference proteome</keyword>
<sequence length="77" mass="9056">MGDFRRDPSHDFLTARQGMWHYARRMPAAYVEVDPRGVIRQSTKIRVVDDPRKVHARRTAQKINEEMETFWRASLGG</sequence>